<dbReference type="PANTHER" id="PTHR40446">
    <property type="entry name" value="N-ACETYLGLUCOSAMINE-1-PHOSPHODIESTER ALPHA-N-ACETYLGLUCOSAMINIDASE"/>
    <property type="match status" value="1"/>
</dbReference>
<dbReference type="Proteomes" id="UP001208567">
    <property type="component" value="Unassembled WGS sequence"/>
</dbReference>
<evidence type="ECO:0000313" key="2">
    <source>
        <dbReference type="EMBL" id="GLC31447.1"/>
    </source>
</evidence>
<name>A0ABQ5N8G6_9CLOT</name>
<evidence type="ECO:0000259" key="1">
    <source>
        <dbReference type="Pfam" id="PF09992"/>
    </source>
</evidence>
<protein>
    <submittedName>
        <fullName evidence="2">Exopolysaccharide biosynthesis protein</fullName>
    </submittedName>
</protein>
<comment type="caution">
    <text evidence="2">The sequence shown here is derived from an EMBL/GenBank/DDBJ whole genome shotgun (WGS) entry which is preliminary data.</text>
</comment>
<feature type="domain" description="Phosphodiester glycosidase" evidence="1">
    <location>
        <begin position="123"/>
        <end position="299"/>
    </location>
</feature>
<dbReference type="RefSeq" id="WP_264850745.1">
    <property type="nucleotide sequence ID" value="NZ_BRXR01000001.1"/>
</dbReference>
<organism evidence="2 3">
    <name type="scientific">Clostridium omnivorum</name>
    <dbReference type="NCBI Taxonomy" id="1604902"/>
    <lineage>
        <taxon>Bacteria</taxon>
        <taxon>Bacillati</taxon>
        <taxon>Bacillota</taxon>
        <taxon>Clostridia</taxon>
        <taxon>Eubacteriales</taxon>
        <taxon>Clostridiaceae</taxon>
        <taxon>Clostridium</taxon>
    </lineage>
</organism>
<evidence type="ECO:0000313" key="3">
    <source>
        <dbReference type="Proteomes" id="UP001208567"/>
    </source>
</evidence>
<reference evidence="2 3" key="1">
    <citation type="journal article" date="2024" name="Int. J. Syst. Evol. Microbiol.">
        <title>Clostridium omnivorum sp. nov., isolated from anoxic soil under the treatment of reductive soil disinfestation.</title>
        <authorList>
            <person name="Ueki A."/>
            <person name="Tonouchi A."/>
            <person name="Kaku N."/>
            <person name="Honma S."/>
            <person name="Ueki K."/>
        </authorList>
    </citation>
    <scope>NUCLEOTIDE SEQUENCE [LARGE SCALE GENOMIC DNA]</scope>
    <source>
        <strain evidence="2 3">E14</strain>
    </source>
</reference>
<dbReference type="PANTHER" id="PTHR40446:SF2">
    <property type="entry name" value="N-ACETYLGLUCOSAMINE-1-PHOSPHODIESTER ALPHA-N-ACETYLGLUCOSAMINIDASE"/>
    <property type="match status" value="1"/>
</dbReference>
<dbReference type="InterPro" id="IPR018711">
    <property type="entry name" value="NAGPA"/>
</dbReference>
<keyword evidence="3" id="KW-1185">Reference proteome</keyword>
<gene>
    <name evidence="2" type="ORF">bsdE14_28570</name>
</gene>
<dbReference type="Pfam" id="PF09992">
    <property type="entry name" value="NAGPA"/>
    <property type="match status" value="1"/>
</dbReference>
<sequence length="302" mass="33120">MIVTSAMTTMRHQYIAKAFLSEKEINEIMDKNKVDTTDKYSDEKAIEVAKYNDSEAFKNGDIQYNDNKGVPKEKDNIEMVDISNGKYKGYLLIVSNPDRVSVATTKKVGNYGMKLEDIVKEYDAVGGINAGGFADENGKGNGGTPIGLLIEDGQVIYGNEKDRYDIVGLNEDSVLVLGSYTLKELKAKKIRDAVTFSPFLVVNGQPTIKQGNGGWGIAPRTAIGQRKDGTILMLVIDGRQVSSIGATLKEVQDIMLQYDAYNAANLDGGASTTMIYENKTINHPCSQYGPRYLPSAFIIKKN</sequence>
<dbReference type="EMBL" id="BRXR01000001">
    <property type="protein sequence ID" value="GLC31447.1"/>
    <property type="molecule type" value="Genomic_DNA"/>
</dbReference>
<proteinExistence type="predicted"/>
<accession>A0ABQ5N8G6</accession>